<dbReference type="AlphaFoldDB" id="A0A162VW81"/>
<dbReference type="SUPFAM" id="SSF52499">
    <property type="entry name" value="Isochorismatase-like hydrolases"/>
    <property type="match status" value="1"/>
</dbReference>
<dbReference type="PANTHER" id="PTHR43540">
    <property type="entry name" value="PEROXYUREIDOACRYLATE/UREIDOACRYLATE AMIDOHYDROLASE-RELATED"/>
    <property type="match status" value="1"/>
</dbReference>
<evidence type="ECO:0000256" key="1">
    <source>
        <dbReference type="ARBA" id="ARBA00006336"/>
    </source>
</evidence>
<dbReference type="OrthoDB" id="167809at2759"/>
<evidence type="ECO:0000256" key="3">
    <source>
        <dbReference type="SAM" id="MobiDB-lite"/>
    </source>
</evidence>
<dbReference type="Proteomes" id="UP000076837">
    <property type="component" value="Unassembled WGS sequence"/>
</dbReference>
<accession>A0A162VW81</accession>
<dbReference type="InterPro" id="IPR036380">
    <property type="entry name" value="Isochorismatase-like_sf"/>
</dbReference>
<dbReference type="GO" id="GO:0016787">
    <property type="term" value="F:hydrolase activity"/>
    <property type="evidence" value="ECO:0007669"/>
    <property type="project" value="UniProtKB-KW"/>
</dbReference>
<feature type="compositionally biased region" description="Polar residues" evidence="3">
    <location>
        <begin position="1"/>
        <end position="16"/>
    </location>
</feature>
<name>A0A162VW81_DIDRA</name>
<dbReference type="Gene3D" id="3.40.50.850">
    <property type="entry name" value="Isochorismatase-like"/>
    <property type="match status" value="1"/>
</dbReference>
<protein>
    <submittedName>
        <fullName evidence="5">Catalytic</fullName>
    </submittedName>
</protein>
<gene>
    <name evidence="5" type="ORF">ST47_g10205</name>
</gene>
<sequence>MTTTISPNNPKSTSPDPSFPFQPHPTWQTMPPSQIPSSTPYAWPHDTSLSPGTTALLIIDMQHDFLSPNGYLSTLSPETTYRFVRLVPTISHILTTFRRASFPIIHTREGHAPHLATVSSRERHRLRASGVQIGAMGPMGRFLVRGEVGHDIVGEVAPVEGEVVIDKPGRGAFTNTELDAVLRARGVKNLVVCGVTADACVSSTVREASDRGYDVLVVEDGVESVNDELKRWSLESIRVEGGLFGVTANSKAVIEAVEAWIGAGARKSRKGEKDSVRLATLL</sequence>
<dbReference type="PANTHER" id="PTHR43540:SF9">
    <property type="entry name" value="FAMILY HYDROLASE, PUTATIVE (AFU_ORTHOLOGUE AFUA_2G08700)-RELATED"/>
    <property type="match status" value="1"/>
</dbReference>
<evidence type="ECO:0000313" key="5">
    <source>
        <dbReference type="EMBL" id="KZM18642.1"/>
    </source>
</evidence>
<dbReference type="Pfam" id="PF00857">
    <property type="entry name" value="Isochorismatase"/>
    <property type="match status" value="1"/>
</dbReference>
<comment type="similarity">
    <text evidence="1">Belongs to the isochorismatase family.</text>
</comment>
<comment type="caution">
    <text evidence="5">The sequence shown here is derived from an EMBL/GenBank/DDBJ whole genome shotgun (WGS) entry which is preliminary data.</text>
</comment>
<dbReference type="InterPro" id="IPR050272">
    <property type="entry name" value="Isochorismatase-like_hydrls"/>
</dbReference>
<feature type="region of interest" description="Disordered" evidence="3">
    <location>
        <begin position="1"/>
        <end position="44"/>
    </location>
</feature>
<feature type="compositionally biased region" description="Polar residues" evidence="3">
    <location>
        <begin position="25"/>
        <end position="40"/>
    </location>
</feature>
<dbReference type="InterPro" id="IPR000868">
    <property type="entry name" value="Isochorismatase-like_dom"/>
</dbReference>
<evidence type="ECO:0000259" key="4">
    <source>
        <dbReference type="Pfam" id="PF00857"/>
    </source>
</evidence>
<dbReference type="EMBL" id="JYNV01000323">
    <property type="protein sequence ID" value="KZM18642.1"/>
    <property type="molecule type" value="Genomic_DNA"/>
</dbReference>
<evidence type="ECO:0000256" key="2">
    <source>
        <dbReference type="ARBA" id="ARBA00022801"/>
    </source>
</evidence>
<evidence type="ECO:0000313" key="6">
    <source>
        <dbReference type="Proteomes" id="UP000076837"/>
    </source>
</evidence>
<dbReference type="CDD" id="cd00431">
    <property type="entry name" value="cysteine_hydrolases"/>
    <property type="match status" value="1"/>
</dbReference>
<keyword evidence="6" id="KW-1185">Reference proteome</keyword>
<proteinExistence type="inferred from homology"/>
<organism evidence="5 6">
    <name type="scientific">Didymella rabiei</name>
    <name type="common">Chickpea ascochyta blight fungus</name>
    <name type="synonym">Mycosphaerella rabiei</name>
    <dbReference type="NCBI Taxonomy" id="5454"/>
    <lineage>
        <taxon>Eukaryota</taxon>
        <taxon>Fungi</taxon>
        <taxon>Dikarya</taxon>
        <taxon>Ascomycota</taxon>
        <taxon>Pezizomycotina</taxon>
        <taxon>Dothideomycetes</taxon>
        <taxon>Pleosporomycetidae</taxon>
        <taxon>Pleosporales</taxon>
        <taxon>Pleosporineae</taxon>
        <taxon>Didymellaceae</taxon>
        <taxon>Ascochyta</taxon>
    </lineage>
</organism>
<reference evidence="5 6" key="1">
    <citation type="journal article" date="2016" name="Sci. Rep.">
        <title>Draft genome sequencing and secretome analysis of fungal phytopathogen Ascochyta rabiei provides insight into the necrotrophic effector repertoire.</title>
        <authorList>
            <person name="Verma S."/>
            <person name="Gazara R.K."/>
            <person name="Nizam S."/>
            <person name="Parween S."/>
            <person name="Chattopadhyay D."/>
            <person name="Verma P.K."/>
        </authorList>
    </citation>
    <scope>NUCLEOTIDE SEQUENCE [LARGE SCALE GENOMIC DNA]</scope>
    <source>
        <strain evidence="5 6">ArDII</strain>
    </source>
</reference>
<keyword evidence="2" id="KW-0378">Hydrolase</keyword>
<feature type="domain" description="Isochorismatase-like" evidence="4">
    <location>
        <begin position="54"/>
        <end position="238"/>
    </location>
</feature>